<keyword evidence="1" id="KW-0732">Signal</keyword>
<sequence length="578" mass="60665">MTFPRMFRSALLLALLTASASAASPLLISPTGEVTVAGQRLQLRTPAQVVDGTVLVPLRETAALLGRPAQVSGTLFQAGRLVVQTSNRSMTIDGVPYAGKLVLTPGGEPLVEARLLAYALDAQLTVQPGGVLAFSGPATAQTPAQPPQPAVVAPVQGTAAPATGLPEARFATNKAVYAPGERVTYTEFSFDPDGLNLARKWEGQQDVFFTPGEHQITLVVTNTKGQVSAPYTRTIRVEGAALNTPLSYALRHTPVGATFPDTRNPAYPAAATVTPSPSFPLLFSDSPEAPAQSGVLYRDRAAGRVRVVAYHLNRLPRPARLLVLARPTAANTSVEVLREGSAGGTRLESVLGQVSVLDFLTSAGRARQLLGAQEPTALYISPLLTPEQGATVLLDLDISGEAELSVVMLEDGRQPTNETLAALPVLPPDGKHQRGTFPQAVRRLTVPVGGAPVQVPLGDAVSDLPLLGTDALTGTPQRLSGNYGLLYELTVENTVPGNRVVIAFAPRGGVYRGGVVLDDGLDRQVVRIPGSGVLTNGDQPLLLWRSAARTVRLSFIPAGGSFLPVSLVLYPLPGDARP</sequence>
<gene>
    <name evidence="2" type="ORF">C8263_07195</name>
</gene>
<protein>
    <recommendedName>
        <fullName evidence="4">Copper amine oxidase</fullName>
    </recommendedName>
</protein>
<evidence type="ECO:0008006" key="4">
    <source>
        <dbReference type="Google" id="ProtNLM"/>
    </source>
</evidence>
<dbReference type="EMBL" id="PYSV01000005">
    <property type="protein sequence ID" value="PTA68572.1"/>
    <property type="molecule type" value="Genomic_DNA"/>
</dbReference>
<dbReference type="Proteomes" id="UP000240317">
    <property type="component" value="Unassembled WGS sequence"/>
</dbReference>
<dbReference type="AlphaFoldDB" id="A0A2T3W9S2"/>
<evidence type="ECO:0000256" key="1">
    <source>
        <dbReference type="SAM" id="SignalP"/>
    </source>
</evidence>
<dbReference type="SUPFAM" id="SSF49299">
    <property type="entry name" value="PKD domain"/>
    <property type="match status" value="1"/>
</dbReference>
<organism evidence="2 3">
    <name type="scientific">Deinococcus arcticus</name>
    <dbReference type="NCBI Taxonomy" id="2136176"/>
    <lineage>
        <taxon>Bacteria</taxon>
        <taxon>Thermotogati</taxon>
        <taxon>Deinococcota</taxon>
        <taxon>Deinococci</taxon>
        <taxon>Deinococcales</taxon>
        <taxon>Deinococcaceae</taxon>
        <taxon>Deinococcus</taxon>
    </lineage>
</organism>
<dbReference type="OrthoDB" id="54781at2"/>
<accession>A0A2T3W9S2</accession>
<comment type="caution">
    <text evidence="2">The sequence shown here is derived from an EMBL/GenBank/DDBJ whole genome shotgun (WGS) entry which is preliminary data.</text>
</comment>
<evidence type="ECO:0000313" key="3">
    <source>
        <dbReference type="Proteomes" id="UP000240317"/>
    </source>
</evidence>
<proteinExistence type="predicted"/>
<evidence type="ECO:0000313" key="2">
    <source>
        <dbReference type="EMBL" id="PTA68572.1"/>
    </source>
</evidence>
<name>A0A2T3W9S2_9DEIO</name>
<feature type="signal peptide" evidence="1">
    <location>
        <begin position="1"/>
        <end position="22"/>
    </location>
</feature>
<reference evidence="2 3" key="1">
    <citation type="submission" date="2018-03" db="EMBL/GenBank/DDBJ databases">
        <title>Draft genome of Deinococcus sp. OD32.</title>
        <authorList>
            <person name="Wang X.-P."/>
            <person name="Du Z.-J."/>
        </authorList>
    </citation>
    <scope>NUCLEOTIDE SEQUENCE [LARGE SCALE GENOMIC DNA]</scope>
    <source>
        <strain evidence="2 3">OD32</strain>
    </source>
</reference>
<dbReference type="InterPro" id="IPR035986">
    <property type="entry name" value="PKD_dom_sf"/>
</dbReference>
<feature type="chain" id="PRO_5015537973" description="Copper amine oxidase" evidence="1">
    <location>
        <begin position="23"/>
        <end position="578"/>
    </location>
</feature>
<keyword evidence="3" id="KW-1185">Reference proteome</keyword>